<accession>A0A239PA65</accession>
<dbReference type="Proteomes" id="UP000198362">
    <property type="component" value="Unassembled WGS sequence"/>
</dbReference>
<dbReference type="AlphaFoldDB" id="A0A239PA65"/>
<evidence type="ECO:0000313" key="4">
    <source>
        <dbReference type="Proteomes" id="UP000198362"/>
    </source>
</evidence>
<proteinExistence type="predicted"/>
<sequence>MPDLDDLRRALHDATEDLQPTVTMDRIRRRARRRRAVRNAAVAAGVALVVAAAGVPALDRAPRGGDPAANPPATAPACPGPPWLGTPFDTEVNIQEPGGRAYAVVVGLLGTPDHAGFTTAFRDWSTGQVLPWELTGLPRSPSGGFTVEGKTWWFQSTQLVLGANDVLDVGVYGGAAQRITVASEGHAAEATVAQAEGWTLFWVLRAAKPLPPDANGGPREYRGPERLTITAYDAAGQPLHTVTGGFNTGNRVVGPAAIPTPTAACLATR</sequence>
<evidence type="ECO:0000313" key="3">
    <source>
        <dbReference type="EMBL" id="SNT63319.1"/>
    </source>
</evidence>
<reference evidence="3 4" key="1">
    <citation type="submission" date="2017-06" db="EMBL/GenBank/DDBJ databases">
        <authorList>
            <person name="Kim H.J."/>
            <person name="Triplett B.A."/>
        </authorList>
    </citation>
    <scope>NUCLEOTIDE SEQUENCE [LARGE SCALE GENOMIC DNA]</scope>
    <source>
        <strain evidence="3 4">CGMCC 4.5593</strain>
    </source>
</reference>
<keyword evidence="4" id="KW-1185">Reference proteome</keyword>
<evidence type="ECO:0000256" key="2">
    <source>
        <dbReference type="SAM" id="Phobius"/>
    </source>
</evidence>
<feature type="region of interest" description="Disordered" evidence="1">
    <location>
        <begin position="62"/>
        <end position="84"/>
    </location>
</feature>
<dbReference type="RefSeq" id="WP_089254026.1">
    <property type="nucleotide sequence ID" value="NZ_FZPH01000015.1"/>
</dbReference>
<gene>
    <name evidence="3" type="ORF">SAMN05421812_11555</name>
</gene>
<organism evidence="3 4">
    <name type="scientific">Asanoa hainanensis</name>
    <dbReference type="NCBI Taxonomy" id="560556"/>
    <lineage>
        <taxon>Bacteria</taxon>
        <taxon>Bacillati</taxon>
        <taxon>Actinomycetota</taxon>
        <taxon>Actinomycetes</taxon>
        <taxon>Micromonosporales</taxon>
        <taxon>Micromonosporaceae</taxon>
        <taxon>Asanoa</taxon>
    </lineage>
</organism>
<dbReference type="OrthoDB" id="9824349at2"/>
<feature type="compositionally biased region" description="Pro residues" evidence="1">
    <location>
        <begin position="69"/>
        <end position="84"/>
    </location>
</feature>
<keyword evidence="2" id="KW-0472">Membrane</keyword>
<keyword evidence="2" id="KW-1133">Transmembrane helix</keyword>
<feature type="transmembrane region" description="Helical" evidence="2">
    <location>
        <begin position="36"/>
        <end position="58"/>
    </location>
</feature>
<keyword evidence="2" id="KW-0812">Transmembrane</keyword>
<evidence type="ECO:0000256" key="1">
    <source>
        <dbReference type="SAM" id="MobiDB-lite"/>
    </source>
</evidence>
<dbReference type="EMBL" id="FZPH01000015">
    <property type="protein sequence ID" value="SNT63319.1"/>
    <property type="molecule type" value="Genomic_DNA"/>
</dbReference>
<name>A0A239PA65_9ACTN</name>
<protein>
    <submittedName>
        <fullName evidence="3">Uncharacterized protein</fullName>
    </submittedName>
</protein>